<sequence>MKCKQRFVLMLCFMMTFSLMMSAIASAAPTDPLQGITRTQIFPASSPIATEHNHGSSIVELHDGTLFMVFFSGDGERDGDTTKIMGARSKDGGKTWTPPFDVYDTHDFPDINPVVYVDQQSRLWLFYNVVLNGQWVSAQPKYMYADIGSYEYTNRSGGNPKWHYPQTIYMNVGDAMSGKGSYSNGQWTYRVKGSEIKSLSPSQVTAATYLDPSKYVEVTSWFNSSDKRYVTDSFVVSMKRKYEQYIQYLQTNKPYDDVYTGRTQEIINSLQNGIYTVSGATYSKYEPPIIQKSIERASGADNDISPWNPTYSRLGWETKNKPIEIQYNNKTRLILPLYSDSLSNSVVVYTDNRGETWQISDAIVGSGTIQGSLIQLKNDHIRAYFRSGKLDGKNGRLAWHTTYSESKDGGATWGVPVVDPYLKNDGGFEVAKLPNGDWLAATNQETKRDAQQSGHRSTYSLLLSKDEGQSWKSILMESDPTTNETYQYPGVLVDKLGNALMTYSLSSSSPKFEVMGFARTEAPEIEKLFGSVINATYGAQQPVINNKLNLPVVGNSKQLTFTLTVDGDVKTDGGVTWSSDDTSVATIDSAGNVIAKKTGTALITVVSRKYGTIYKCLVSVGTL</sequence>
<feature type="signal peptide" evidence="1">
    <location>
        <begin position="1"/>
        <end position="27"/>
    </location>
</feature>
<dbReference type="CDD" id="cd15482">
    <property type="entry name" value="Sialidase_non-viral"/>
    <property type="match status" value="2"/>
</dbReference>
<dbReference type="PANTHER" id="PTHR43752">
    <property type="entry name" value="BNR/ASP-BOX REPEAT FAMILY PROTEIN"/>
    <property type="match status" value="1"/>
</dbReference>
<protein>
    <submittedName>
        <fullName evidence="3">Exo-alpha-sialidase</fullName>
        <ecNumber evidence="3">3.2.1.18</ecNumber>
    </submittedName>
</protein>
<keyword evidence="3" id="KW-0378">Hydrolase</keyword>
<dbReference type="InterPro" id="IPR036278">
    <property type="entry name" value="Sialidase_sf"/>
</dbReference>
<feature type="domain" description="BIG2" evidence="2">
    <location>
        <begin position="542"/>
        <end position="617"/>
    </location>
</feature>
<dbReference type="InterPro" id="IPR011040">
    <property type="entry name" value="Sialidase"/>
</dbReference>
<evidence type="ECO:0000259" key="2">
    <source>
        <dbReference type="SMART" id="SM00635"/>
    </source>
</evidence>
<dbReference type="SUPFAM" id="SSF50939">
    <property type="entry name" value="Sialidases"/>
    <property type="match status" value="1"/>
</dbReference>
<dbReference type="Gene3D" id="2.120.10.10">
    <property type="match status" value="2"/>
</dbReference>
<dbReference type="Pfam" id="PF02368">
    <property type="entry name" value="Big_2"/>
    <property type="match status" value="1"/>
</dbReference>
<dbReference type="InterPro" id="IPR008964">
    <property type="entry name" value="Invasin/intimin_cell_adhesion"/>
</dbReference>
<name>A0ABT2UP53_9BACL</name>
<evidence type="ECO:0000256" key="1">
    <source>
        <dbReference type="SAM" id="SignalP"/>
    </source>
</evidence>
<dbReference type="PANTHER" id="PTHR43752:SF2">
    <property type="entry name" value="BNR_ASP-BOX REPEAT FAMILY PROTEIN"/>
    <property type="match status" value="1"/>
</dbReference>
<dbReference type="RefSeq" id="WP_262687258.1">
    <property type="nucleotide sequence ID" value="NZ_JAOQIO010000103.1"/>
</dbReference>
<reference evidence="3 4" key="1">
    <citation type="submission" date="2022-09" db="EMBL/GenBank/DDBJ databases">
        <authorList>
            <person name="Han X.L."/>
            <person name="Wang Q."/>
            <person name="Lu T."/>
        </authorList>
    </citation>
    <scope>NUCLEOTIDE SEQUENCE [LARGE SCALE GENOMIC DNA]</scope>
    <source>
        <strain evidence="3 4">WQ 127069</strain>
    </source>
</reference>
<evidence type="ECO:0000313" key="3">
    <source>
        <dbReference type="EMBL" id="MCU6796438.1"/>
    </source>
</evidence>
<keyword evidence="1" id="KW-0732">Signal</keyword>
<dbReference type="Gene3D" id="2.60.40.1080">
    <property type="match status" value="1"/>
</dbReference>
<dbReference type="SMART" id="SM00635">
    <property type="entry name" value="BID_2"/>
    <property type="match status" value="1"/>
</dbReference>
<dbReference type="GO" id="GO:0004308">
    <property type="term" value="F:exo-alpha-sialidase activity"/>
    <property type="evidence" value="ECO:0007669"/>
    <property type="project" value="UniProtKB-EC"/>
</dbReference>
<dbReference type="Proteomes" id="UP001652445">
    <property type="component" value="Unassembled WGS sequence"/>
</dbReference>
<organism evidence="3 4">
    <name type="scientific">Paenibacillus baimaensis</name>
    <dbReference type="NCBI Taxonomy" id="2982185"/>
    <lineage>
        <taxon>Bacteria</taxon>
        <taxon>Bacillati</taxon>
        <taxon>Bacillota</taxon>
        <taxon>Bacilli</taxon>
        <taxon>Bacillales</taxon>
        <taxon>Paenibacillaceae</taxon>
        <taxon>Paenibacillus</taxon>
    </lineage>
</organism>
<evidence type="ECO:0000313" key="4">
    <source>
        <dbReference type="Proteomes" id="UP001652445"/>
    </source>
</evidence>
<accession>A0ABT2UP53</accession>
<keyword evidence="4" id="KW-1185">Reference proteome</keyword>
<proteinExistence type="predicted"/>
<dbReference type="InterPro" id="IPR003343">
    <property type="entry name" value="Big_2"/>
</dbReference>
<keyword evidence="3" id="KW-0326">Glycosidase</keyword>
<dbReference type="SUPFAM" id="SSF49373">
    <property type="entry name" value="Invasin/intimin cell-adhesion fragments"/>
    <property type="match status" value="1"/>
</dbReference>
<gene>
    <name evidence="3" type="ORF">OB236_30370</name>
</gene>
<dbReference type="Pfam" id="PF13088">
    <property type="entry name" value="BNR_2"/>
    <property type="match status" value="2"/>
</dbReference>
<dbReference type="EC" id="3.2.1.18" evidence="3"/>
<dbReference type="EMBL" id="JAOQIO010000103">
    <property type="protein sequence ID" value="MCU6796438.1"/>
    <property type="molecule type" value="Genomic_DNA"/>
</dbReference>
<comment type="caution">
    <text evidence="3">The sequence shown here is derived from an EMBL/GenBank/DDBJ whole genome shotgun (WGS) entry which is preliminary data.</text>
</comment>
<feature type="chain" id="PRO_5045092208" evidence="1">
    <location>
        <begin position="28"/>
        <end position="623"/>
    </location>
</feature>